<dbReference type="CDD" id="cd01025">
    <property type="entry name" value="TOPRIM_recR"/>
    <property type="match status" value="1"/>
</dbReference>
<dbReference type="SUPFAM" id="SSF111304">
    <property type="entry name" value="Recombination protein RecR"/>
    <property type="match status" value="1"/>
</dbReference>
<evidence type="ECO:0000256" key="2">
    <source>
        <dbReference type="ARBA" id="ARBA00022763"/>
    </source>
</evidence>
<dbReference type="Gene3D" id="1.10.8.420">
    <property type="entry name" value="RecR Domain 1"/>
    <property type="match status" value="1"/>
</dbReference>
<evidence type="ECO:0000256" key="5">
    <source>
        <dbReference type="ARBA" id="ARBA00023172"/>
    </source>
</evidence>
<evidence type="ECO:0000256" key="3">
    <source>
        <dbReference type="ARBA" id="ARBA00022771"/>
    </source>
</evidence>
<dbReference type="Gene3D" id="6.10.250.240">
    <property type="match status" value="1"/>
</dbReference>
<dbReference type="NCBIfam" id="TIGR00615">
    <property type="entry name" value="recR"/>
    <property type="match status" value="1"/>
</dbReference>
<dbReference type="GO" id="GO:0008270">
    <property type="term" value="F:zinc ion binding"/>
    <property type="evidence" value="ECO:0007669"/>
    <property type="project" value="UniProtKB-KW"/>
</dbReference>
<organism evidence="8">
    <name type="scientific">marine metagenome</name>
    <dbReference type="NCBI Taxonomy" id="408172"/>
    <lineage>
        <taxon>unclassified sequences</taxon>
        <taxon>metagenomes</taxon>
        <taxon>ecological metagenomes</taxon>
    </lineage>
</organism>
<dbReference type="HAMAP" id="MF_00017">
    <property type="entry name" value="RecR"/>
    <property type="match status" value="1"/>
</dbReference>
<dbReference type="Pfam" id="PF21175">
    <property type="entry name" value="RecR_C"/>
    <property type="match status" value="1"/>
</dbReference>
<dbReference type="PANTHER" id="PTHR30446:SF0">
    <property type="entry name" value="RECOMBINATION PROTEIN RECR"/>
    <property type="match status" value="1"/>
</dbReference>
<keyword evidence="4" id="KW-0862">Zinc</keyword>
<evidence type="ECO:0000256" key="1">
    <source>
        <dbReference type="ARBA" id="ARBA00022723"/>
    </source>
</evidence>
<dbReference type="Pfam" id="PF21176">
    <property type="entry name" value="RecR_HhH"/>
    <property type="match status" value="1"/>
</dbReference>
<dbReference type="Pfam" id="PF13662">
    <property type="entry name" value="Toprim_4"/>
    <property type="match status" value="1"/>
</dbReference>
<keyword evidence="5" id="KW-0233">DNA recombination</keyword>
<dbReference type="InterPro" id="IPR034137">
    <property type="entry name" value="TOPRIM_RecR"/>
</dbReference>
<accession>A0A382MLQ3</accession>
<dbReference type="EMBL" id="UINC01093906">
    <property type="protein sequence ID" value="SVC48697.1"/>
    <property type="molecule type" value="Genomic_DNA"/>
</dbReference>
<dbReference type="InterPro" id="IPR023627">
    <property type="entry name" value="Rcmb_RecR"/>
</dbReference>
<gene>
    <name evidence="8" type="ORF">METZ01_LOCUS301551</name>
</gene>
<dbReference type="GO" id="GO:0006310">
    <property type="term" value="P:DNA recombination"/>
    <property type="evidence" value="ECO:0007669"/>
    <property type="project" value="UniProtKB-KW"/>
</dbReference>
<dbReference type="GO" id="GO:0003677">
    <property type="term" value="F:DNA binding"/>
    <property type="evidence" value="ECO:0007669"/>
    <property type="project" value="InterPro"/>
</dbReference>
<protein>
    <recommendedName>
        <fullName evidence="7">Toprim domain-containing protein</fullName>
    </recommendedName>
</protein>
<evidence type="ECO:0000313" key="8">
    <source>
        <dbReference type="EMBL" id="SVC48697.1"/>
    </source>
</evidence>
<reference evidence="8" key="1">
    <citation type="submission" date="2018-05" db="EMBL/GenBank/DDBJ databases">
        <authorList>
            <person name="Lanie J.A."/>
            <person name="Ng W.-L."/>
            <person name="Kazmierczak K.M."/>
            <person name="Andrzejewski T.M."/>
            <person name="Davidsen T.M."/>
            <person name="Wayne K.J."/>
            <person name="Tettelin H."/>
            <person name="Glass J.I."/>
            <person name="Rusch D."/>
            <person name="Podicherti R."/>
            <person name="Tsui H.-C.T."/>
            <person name="Winkler M.E."/>
        </authorList>
    </citation>
    <scope>NUCLEOTIDE SEQUENCE</scope>
</reference>
<evidence type="ECO:0000256" key="6">
    <source>
        <dbReference type="ARBA" id="ARBA00023204"/>
    </source>
</evidence>
<dbReference type="InterPro" id="IPR006171">
    <property type="entry name" value="TOPRIM_dom"/>
</dbReference>
<dbReference type="PROSITE" id="PS50880">
    <property type="entry name" value="TOPRIM"/>
    <property type="match status" value="1"/>
</dbReference>
<evidence type="ECO:0000256" key="4">
    <source>
        <dbReference type="ARBA" id="ARBA00022833"/>
    </source>
</evidence>
<dbReference type="Gene3D" id="3.40.1360.10">
    <property type="match status" value="1"/>
</dbReference>
<dbReference type="GO" id="GO:0006281">
    <property type="term" value="P:DNA repair"/>
    <property type="evidence" value="ECO:0007669"/>
    <property type="project" value="UniProtKB-KW"/>
</dbReference>
<keyword evidence="1" id="KW-0479">Metal-binding</keyword>
<keyword evidence="2" id="KW-0227">DNA damage</keyword>
<keyword evidence="3" id="KW-0863">Zinc-finger</keyword>
<dbReference type="PANTHER" id="PTHR30446">
    <property type="entry name" value="RECOMBINATION PROTEIN RECR"/>
    <property type="match status" value="1"/>
</dbReference>
<feature type="domain" description="Toprim" evidence="7">
    <location>
        <begin position="79"/>
        <end position="174"/>
    </location>
</feature>
<name>A0A382MLQ3_9ZZZZ</name>
<dbReference type="AlphaFoldDB" id="A0A382MLQ3"/>
<evidence type="ECO:0000259" key="7">
    <source>
        <dbReference type="PROSITE" id="PS50880"/>
    </source>
</evidence>
<dbReference type="InterPro" id="IPR000093">
    <property type="entry name" value="DNA_Rcmb_RecR"/>
</dbReference>
<sequence>MSGVQIDQLIQLLAKLPGLGPRSARRAVLHLIDRKESLLRPLAEAMNRAADSVQACNDCGNLDVLQPCAICRDERREPGVICVVESVADLWALERAGVFRGRYHVLGGTLSAMDGIGPEDLNVGSLVARAGEGQVVEVILATNATVDGQTTAHYLAEKLVDCGVEISGLAHGVPVGGELDYLDDGTLATALGARRPV</sequence>
<proteinExistence type="inferred from homology"/>
<dbReference type="SMART" id="SM00493">
    <property type="entry name" value="TOPRIM"/>
    <property type="match status" value="1"/>
</dbReference>
<keyword evidence="6" id="KW-0234">DNA repair</keyword>